<dbReference type="InterPro" id="IPR011257">
    <property type="entry name" value="DNA_glycosylase"/>
</dbReference>
<dbReference type="Pfam" id="PF00730">
    <property type="entry name" value="HhH-GPD"/>
    <property type="match status" value="1"/>
</dbReference>
<dbReference type="GO" id="GO:0006307">
    <property type="term" value="P:DNA alkylation repair"/>
    <property type="evidence" value="ECO:0007669"/>
    <property type="project" value="TreeGrafter"/>
</dbReference>
<accession>A0A1Q9B2E4</accession>
<dbReference type="RefSeq" id="WP_075625903.1">
    <property type="nucleotide sequence ID" value="NZ_FOAM01000014.1"/>
</dbReference>
<dbReference type="AlphaFoldDB" id="A0A1Q9B2E4"/>
<proteinExistence type="predicted"/>
<keyword evidence="3" id="KW-0227">DNA damage</keyword>
<evidence type="ECO:0000256" key="1">
    <source>
        <dbReference type="ARBA" id="ARBA00000086"/>
    </source>
</evidence>
<gene>
    <name evidence="6" type="ORF">BJF93_01470</name>
</gene>
<dbReference type="SUPFAM" id="SSF48150">
    <property type="entry name" value="DNA-glycosylase"/>
    <property type="match status" value="1"/>
</dbReference>
<dbReference type="EMBL" id="MKIP01000028">
    <property type="protein sequence ID" value="OLP62142.1"/>
    <property type="molecule type" value="Genomic_DNA"/>
</dbReference>
<dbReference type="PANTHER" id="PTHR43003">
    <property type="entry name" value="DNA-3-METHYLADENINE GLYCOSYLASE"/>
    <property type="match status" value="1"/>
</dbReference>
<dbReference type="SMART" id="SM00478">
    <property type="entry name" value="ENDO3c"/>
    <property type="match status" value="1"/>
</dbReference>
<evidence type="ECO:0000313" key="6">
    <source>
        <dbReference type="EMBL" id="OLP62142.1"/>
    </source>
</evidence>
<evidence type="ECO:0000259" key="5">
    <source>
        <dbReference type="SMART" id="SM00478"/>
    </source>
</evidence>
<dbReference type="Gene3D" id="1.10.340.30">
    <property type="entry name" value="Hypothetical protein, domain 2"/>
    <property type="match status" value="1"/>
</dbReference>
<protein>
    <recommendedName>
        <fullName evidence="2">DNA-3-methyladenine glycosylase II</fullName>
        <ecNumber evidence="2">3.2.2.21</ecNumber>
    </recommendedName>
</protein>
<name>A0A1Q9B2E4_9HYPH</name>
<organism evidence="6 7">
    <name type="scientific">Xaviernesmea oryzae</name>
    <dbReference type="NCBI Taxonomy" id="464029"/>
    <lineage>
        <taxon>Bacteria</taxon>
        <taxon>Pseudomonadati</taxon>
        <taxon>Pseudomonadota</taxon>
        <taxon>Alphaproteobacteria</taxon>
        <taxon>Hyphomicrobiales</taxon>
        <taxon>Rhizobiaceae</taxon>
        <taxon>Rhizobium/Agrobacterium group</taxon>
        <taxon>Xaviernesmea</taxon>
    </lineage>
</organism>
<comment type="caution">
    <text evidence="6">The sequence shown here is derived from an EMBL/GenBank/DDBJ whole genome shotgun (WGS) entry which is preliminary data.</text>
</comment>
<evidence type="ECO:0000256" key="3">
    <source>
        <dbReference type="ARBA" id="ARBA00022763"/>
    </source>
</evidence>
<keyword evidence="4" id="KW-0234">DNA repair</keyword>
<dbReference type="OrthoDB" id="9785929at2"/>
<dbReference type="GO" id="GO:0008725">
    <property type="term" value="F:DNA-3-methyladenine glycosylase activity"/>
    <property type="evidence" value="ECO:0007669"/>
    <property type="project" value="TreeGrafter"/>
</dbReference>
<dbReference type="PANTHER" id="PTHR43003:SF13">
    <property type="entry name" value="DNA-3-METHYLADENINE GLYCOSYLASE 2"/>
    <property type="match status" value="1"/>
</dbReference>
<reference evidence="6 7" key="1">
    <citation type="submission" date="2016-09" db="EMBL/GenBank/DDBJ databases">
        <title>Rhizobium sp. nov., a novel species isolated from the rice rhizosphere.</title>
        <authorList>
            <person name="Zhao J."/>
            <person name="Zhang X."/>
        </authorList>
    </citation>
    <scope>NUCLEOTIDE SEQUENCE [LARGE SCALE GENOMIC DNA]</scope>
    <source>
        <strain evidence="6 7">1.7048</strain>
    </source>
</reference>
<sequence length="220" mass="23108">MSSLSAGRLLNHDDIEEALDALVALDPRLVPVRATAGPLPLRHLPAGFAGLAFVIVSQMVSRAAATAIWRRMEADDATDADRLAQSSTEDHRAWGLSRAKAASLTTAATACLDGCLDLEALAAAPAEEAFAALTALRGIGPWTAEVYLLLGLGHADIFPAGDVALQAAAQHALGLESRPKGADFVELAKAWAPRRSVAARLLWAHYARIVKTPLNAIPTP</sequence>
<dbReference type="Gene3D" id="1.10.1670.40">
    <property type="match status" value="1"/>
</dbReference>
<dbReference type="InterPro" id="IPR051912">
    <property type="entry name" value="Alkylbase_DNA_Glycosylase/TA"/>
</dbReference>
<dbReference type="GO" id="GO:0032993">
    <property type="term" value="C:protein-DNA complex"/>
    <property type="evidence" value="ECO:0007669"/>
    <property type="project" value="TreeGrafter"/>
</dbReference>
<comment type="catalytic activity">
    <reaction evidence="1">
        <text>Hydrolysis of alkylated DNA, releasing 3-methyladenine, 3-methylguanine, 7-methylguanine and 7-methyladenine.</text>
        <dbReference type="EC" id="3.2.2.21"/>
    </reaction>
</comment>
<evidence type="ECO:0000256" key="4">
    <source>
        <dbReference type="ARBA" id="ARBA00023204"/>
    </source>
</evidence>
<dbReference type="GO" id="GO:0006285">
    <property type="term" value="P:base-excision repair, AP site formation"/>
    <property type="evidence" value="ECO:0007669"/>
    <property type="project" value="TreeGrafter"/>
</dbReference>
<evidence type="ECO:0000256" key="2">
    <source>
        <dbReference type="ARBA" id="ARBA00012000"/>
    </source>
</evidence>
<dbReference type="GO" id="GO:0032131">
    <property type="term" value="F:alkylated DNA binding"/>
    <property type="evidence" value="ECO:0007669"/>
    <property type="project" value="TreeGrafter"/>
</dbReference>
<dbReference type="InterPro" id="IPR003265">
    <property type="entry name" value="HhH-GPD_domain"/>
</dbReference>
<evidence type="ECO:0000313" key="7">
    <source>
        <dbReference type="Proteomes" id="UP000186364"/>
    </source>
</evidence>
<dbReference type="Proteomes" id="UP000186364">
    <property type="component" value="Unassembled WGS sequence"/>
</dbReference>
<keyword evidence="7" id="KW-1185">Reference proteome</keyword>
<dbReference type="GO" id="GO:0005737">
    <property type="term" value="C:cytoplasm"/>
    <property type="evidence" value="ECO:0007669"/>
    <property type="project" value="TreeGrafter"/>
</dbReference>
<dbReference type="GO" id="GO:0043916">
    <property type="term" value="F:DNA-7-methylguanine glycosylase activity"/>
    <property type="evidence" value="ECO:0007669"/>
    <property type="project" value="TreeGrafter"/>
</dbReference>
<feature type="domain" description="HhH-GPD" evidence="5">
    <location>
        <begin position="56"/>
        <end position="208"/>
    </location>
</feature>
<dbReference type="EC" id="3.2.2.21" evidence="2"/>